<accession>A0A5C4S4A9</accession>
<keyword evidence="3 5" id="KW-0378">Hydrolase</keyword>
<dbReference type="PANTHER" id="PTHR30008">
    <property type="entry name" value="EXODEOXYRIBONUCLEASE 7 LARGE SUBUNIT"/>
    <property type="match status" value="1"/>
</dbReference>
<dbReference type="EC" id="3.1.11.6" evidence="5"/>
<dbReference type="NCBIfam" id="TIGR00237">
    <property type="entry name" value="xseA"/>
    <property type="match status" value="1"/>
</dbReference>
<dbReference type="InterPro" id="IPR025824">
    <property type="entry name" value="OB-fold_nuc-bd_dom"/>
</dbReference>
<dbReference type="Pfam" id="PF02601">
    <property type="entry name" value="Exonuc_VII_L"/>
    <property type="match status" value="1"/>
</dbReference>
<dbReference type="AlphaFoldDB" id="A0A5C4S4A9"/>
<dbReference type="GO" id="GO:0009318">
    <property type="term" value="C:exodeoxyribonuclease VII complex"/>
    <property type="evidence" value="ECO:0007669"/>
    <property type="project" value="UniProtKB-UniRule"/>
</dbReference>
<evidence type="ECO:0000256" key="3">
    <source>
        <dbReference type="ARBA" id="ARBA00022801"/>
    </source>
</evidence>
<dbReference type="GO" id="GO:0006308">
    <property type="term" value="P:DNA catabolic process"/>
    <property type="evidence" value="ECO:0007669"/>
    <property type="project" value="UniProtKB-UniRule"/>
</dbReference>
<feature type="domain" description="OB-fold nucleic acid binding" evidence="8">
    <location>
        <begin position="6"/>
        <end position="97"/>
    </location>
</feature>
<dbReference type="CDD" id="cd04489">
    <property type="entry name" value="ExoVII_LU_OBF"/>
    <property type="match status" value="1"/>
</dbReference>
<evidence type="ECO:0000259" key="7">
    <source>
        <dbReference type="Pfam" id="PF02601"/>
    </source>
</evidence>
<comment type="catalytic activity">
    <reaction evidence="5 6">
        <text>Exonucleolytic cleavage in either 5'- to 3'- or 3'- to 5'-direction to yield nucleoside 5'-phosphates.</text>
        <dbReference type="EC" id="3.1.11.6"/>
    </reaction>
</comment>
<evidence type="ECO:0000313" key="9">
    <source>
        <dbReference type="EMBL" id="TNJ37939.1"/>
    </source>
</evidence>
<dbReference type="GO" id="GO:0005737">
    <property type="term" value="C:cytoplasm"/>
    <property type="evidence" value="ECO:0007669"/>
    <property type="project" value="UniProtKB-SubCell"/>
</dbReference>
<evidence type="ECO:0000259" key="8">
    <source>
        <dbReference type="Pfam" id="PF13742"/>
    </source>
</evidence>
<dbReference type="GO" id="GO:0008855">
    <property type="term" value="F:exodeoxyribonuclease VII activity"/>
    <property type="evidence" value="ECO:0007669"/>
    <property type="project" value="UniProtKB-UniRule"/>
</dbReference>
<dbReference type="RefSeq" id="WP_068867834.1">
    <property type="nucleotide sequence ID" value="NZ_VDCI01000001.1"/>
</dbReference>
<evidence type="ECO:0000313" key="10">
    <source>
        <dbReference type="Proteomes" id="UP000309544"/>
    </source>
</evidence>
<name>A0A5C4S4A9_PROVB</name>
<comment type="function">
    <text evidence="5">Bidirectionally degrades single-stranded DNA into large acid-insoluble oligonucleotides, which are then degraded further into small acid-soluble oligonucleotides.</text>
</comment>
<dbReference type="HAMAP" id="MF_00378">
    <property type="entry name" value="Exonuc_7_L"/>
    <property type="match status" value="1"/>
</dbReference>
<evidence type="ECO:0000256" key="5">
    <source>
        <dbReference type="HAMAP-Rule" id="MF_00378"/>
    </source>
</evidence>
<evidence type="ECO:0000256" key="1">
    <source>
        <dbReference type="ARBA" id="ARBA00022490"/>
    </source>
</evidence>
<keyword evidence="10" id="KW-1185">Reference proteome</keyword>
<proteinExistence type="inferred from homology"/>
<comment type="similarity">
    <text evidence="5 6">Belongs to the XseA family.</text>
</comment>
<dbReference type="PANTHER" id="PTHR30008:SF0">
    <property type="entry name" value="EXODEOXYRIBONUCLEASE 7 LARGE SUBUNIT"/>
    <property type="match status" value="1"/>
</dbReference>
<dbReference type="Proteomes" id="UP000309544">
    <property type="component" value="Unassembled WGS sequence"/>
</dbReference>
<evidence type="ECO:0000256" key="4">
    <source>
        <dbReference type="ARBA" id="ARBA00022839"/>
    </source>
</evidence>
<gene>
    <name evidence="5" type="primary">xseA</name>
    <name evidence="9" type="ORF">FGF68_01815</name>
</gene>
<organism evidence="9 10">
    <name type="scientific">Prosthecochloris vibrioformis</name>
    <name type="common">Chlorobium vibrioforme</name>
    <dbReference type="NCBI Taxonomy" id="1098"/>
    <lineage>
        <taxon>Bacteria</taxon>
        <taxon>Pseudomonadati</taxon>
        <taxon>Chlorobiota</taxon>
        <taxon>Chlorobiia</taxon>
        <taxon>Chlorobiales</taxon>
        <taxon>Chlorobiaceae</taxon>
        <taxon>Prosthecochloris</taxon>
    </lineage>
</organism>
<dbReference type="InterPro" id="IPR020579">
    <property type="entry name" value="Exonuc_VII_lsu_C"/>
</dbReference>
<keyword evidence="1 5" id="KW-0963">Cytoplasm</keyword>
<protein>
    <recommendedName>
        <fullName evidence="5">Exodeoxyribonuclease 7 large subunit</fullName>
        <ecNumber evidence="5">3.1.11.6</ecNumber>
    </recommendedName>
    <alternativeName>
        <fullName evidence="5">Exodeoxyribonuclease VII large subunit</fullName>
        <shortName evidence="5">Exonuclease VII large subunit</shortName>
    </alternativeName>
</protein>
<reference evidence="9 10" key="1">
    <citation type="submission" date="2019-05" db="EMBL/GenBank/DDBJ databases">
        <title>Draft Whole-Genome sequence of the green sulfur bacterium Prosthecochloris vibrioformis DSM 260.</title>
        <authorList>
            <person name="Meyer T.E."/>
            <person name="Kyndt J.A."/>
        </authorList>
    </citation>
    <scope>NUCLEOTIDE SEQUENCE [LARGE SCALE GENOMIC DNA]</scope>
    <source>
        <strain evidence="9 10">DSM 260</strain>
    </source>
</reference>
<evidence type="ECO:0000256" key="6">
    <source>
        <dbReference type="RuleBase" id="RU004355"/>
    </source>
</evidence>
<dbReference type="InterPro" id="IPR003753">
    <property type="entry name" value="Exonuc_VII_L"/>
</dbReference>
<keyword evidence="2 5" id="KW-0540">Nuclease</keyword>
<dbReference type="EMBL" id="VDCI01000001">
    <property type="protein sequence ID" value="TNJ37939.1"/>
    <property type="molecule type" value="Genomic_DNA"/>
</dbReference>
<comment type="subunit">
    <text evidence="5">Heterooligomer composed of large and small subunits.</text>
</comment>
<evidence type="ECO:0000256" key="2">
    <source>
        <dbReference type="ARBA" id="ARBA00022722"/>
    </source>
</evidence>
<dbReference type="GO" id="GO:0003676">
    <property type="term" value="F:nucleic acid binding"/>
    <property type="evidence" value="ECO:0007669"/>
    <property type="project" value="InterPro"/>
</dbReference>
<keyword evidence="4 5" id="KW-0269">Exonuclease</keyword>
<dbReference type="Pfam" id="PF13742">
    <property type="entry name" value="tRNA_anti_2"/>
    <property type="match status" value="1"/>
</dbReference>
<comment type="caution">
    <text evidence="9">The sequence shown here is derived from an EMBL/GenBank/DDBJ whole genome shotgun (WGS) entry which is preliminary data.</text>
</comment>
<feature type="domain" description="Exonuclease VII large subunit C-terminal" evidence="7">
    <location>
        <begin position="121"/>
        <end position="327"/>
    </location>
</feature>
<sequence length="410" mass="45247">MEQIQSVRELTLDIKQRLESGFTDVVVRGEISNYRLPASGHIYMTLKDSDAQLPAVVWKNVRQRAQLELRDGMEIIARGRIEVYPPAGRYQLICTSISIGGEGELQQAYAMLLEKLTRQGLFNPERKQPLPAVPETIGIATSATGAVIQDIRDVIKRRFPAAKLLLHPINVQGRQAVADIVRALDFFNNAMEPDQKPDVIILARGGGSLEDLQPFNEEKVALAIASSDIPVISAVGHETDVTIADLVADRRAGTPSIAAEIAVPDSNELLSRIGTIERQLATSVKAQIDGTMRQIDSLTGSYGFNRPLIVIEKMEEQVTVLEREMKRNSLHRLHLAEQSFSAAREKLDLLDYHRTLQRGFALVKGKESYLTSQQLLRNEANAVVLFHDGEVGIRVTDAGHVNGNGIDKAP</sequence>
<comment type="subcellular location">
    <subcellularLocation>
        <location evidence="5 6">Cytoplasm</location>
    </subcellularLocation>
</comment>